<evidence type="ECO:0000313" key="1">
    <source>
        <dbReference type="EMBL" id="EAZ90141.1"/>
    </source>
</evidence>
<comment type="caution">
    <text evidence="1">The sequence shown here is derived from an EMBL/GenBank/DDBJ whole genome shotgun (WGS) entry which is preliminary data.</text>
</comment>
<evidence type="ECO:0000313" key="2">
    <source>
        <dbReference type="Proteomes" id="UP000003781"/>
    </source>
</evidence>
<name>A3ITS5_9CHRO</name>
<dbReference type="AlphaFoldDB" id="A3ITS5"/>
<keyword evidence="2" id="KW-1185">Reference proteome</keyword>
<sequence length="37" mass="4653">MKQKVILNIEETQLDFLLNYEKYRFKNEEEMIRFALD</sequence>
<reference evidence="1 2" key="1">
    <citation type="submission" date="2007-03" db="EMBL/GenBank/DDBJ databases">
        <authorList>
            <person name="Stal L."/>
            <person name="Ferriera S."/>
            <person name="Johnson J."/>
            <person name="Kravitz S."/>
            <person name="Beeson K."/>
            <person name="Sutton G."/>
            <person name="Rogers Y.-H."/>
            <person name="Friedman R."/>
            <person name="Frazier M."/>
            <person name="Venter J.C."/>
        </authorList>
    </citation>
    <scope>NUCLEOTIDE SEQUENCE [LARGE SCALE GENOMIC DNA]</scope>
    <source>
        <strain evidence="1 2">CCY0110</strain>
    </source>
</reference>
<proteinExistence type="predicted"/>
<accession>A3ITS5</accession>
<organism evidence="1 2">
    <name type="scientific">Crocosphaera chwakensis CCY0110</name>
    <dbReference type="NCBI Taxonomy" id="391612"/>
    <lineage>
        <taxon>Bacteria</taxon>
        <taxon>Bacillati</taxon>
        <taxon>Cyanobacteriota</taxon>
        <taxon>Cyanophyceae</taxon>
        <taxon>Oscillatoriophycideae</taxon>
        <taxon>Chroococcales</taxon>
        <taxon>Aphanothecaceae</taxon>
        <taxon>Crocosphaera</taxon>
        <taxon>Crocosphaera chwakensis</taxon>
    </lineage>
</organism>
<protein>
    <submittedName>
        <fullName evidence="1">Uncharacterized protein</fullName>
    </submittedName>
</protein>
<gene>
    <name evidence="1" type="ORF">CY0110_06059</name>
</gene>
<dbReference type="EMBL" id="AAXW01000030">
    <property type="protein sequence ID" value="EAZ90141.1"/>
    <property type="molecule type" value="Genomic_DNA"/>
</dbReference>
<dbReference type="Proteomes" id="UP000003781">
    <property type="component" value="Unassembled WGS sequence"/>
</dbReference>